<reference evidence="11" key="2">
    <citation type="submission" date="2023-03" db="EMBL/GenBank/DDBJ databases">
        <authorList>
            <person name="Inwood S.N."/>
            <person name="Skelly J.G."/>
            <person name="Guhlin J."/>
            <person name="Harrop T.W.R."/>
            <person name="Goldson S.G."/>
            <person name="Dearden P.K."/>
        </authorList>
    </citation>
    <scope>NUCLEOTIDE SEQUENCE</scope>
    <source>
        <strain evidence="11">Irish</strain>
        <tissue evidence="11">Whole body</tissue>
    </source>
</reference>
<keyword evidence="3" id="KW-0217">Developmental protein</keyword>
<evidence type="ECO:0000256" key="8">
    <source>
        <dbReference type="RuleBase" id="RU000682"/>
    </source>
</evidence>
<evidence type="ECO:0000256" key="1">
    <source>
        <dbReference type="ARBA" id="ARBA00004123"/>
    </source>
</evidence>
<feature type="compositionally biased region" description="Polar residues" evidence="9">
    <location>
        <begin position="155"/>
        <end position="171"/>
    </location>
</feature>
<feature type="compositionally biased region" description="Low complexity" evidence="9">
    <location>
        <begin position="451"/>
        <end position="493"/>
    </location>
</feature>
<dbReference type="Gene3D" id="1.10.10.60">
    <property type="entry name" value="Homeodomain-like"/>
    <property type="match status" value="1"/>
</dbReference>
<evidence type="ECO:0000313" key="11">
    <source>
        <dbReference type="EMBL" id="KAK0160667.1"/>
    </source>
</evidence>
<feature type="region of interest" description="Disordered" evidence="9">
    <location>
        <begin position="21"/>
        <end position="99"/>
    </location>
</feature>
<feature type="compositionally biased region" description="Low complexity" evidence="9">
    <location>
        <begin position="142"/>
        <end position="154"/>
    </location>
</feature>
<dbReference type="InterPro" id="IPR017970">
    <property type="entry name" value="Homeobox_CS"/>
</dbReference>
<keyword evidence="4 7" id="KW-0238">DNA-binding</keyword>
<feature type="DNA-binding region" description="Homeobox" evidence="7">
    <location>
        <begin position="391"/>
        <end position="450"/>
    </location>
</feature>
<evidence type="ECO:0000256" key="3">
    <source>
        <dbReference type="ARBA" id="ARBA00022473"/>
    </source>
</evidence>
<evidence type="ECO:0000256" key="9">
    <source>
        <dbReference type="SAM" id="MobiDB-lite"/>
    </source>
</evidence>
<comment type="caution">
    <text evidence="11">The sequence shown here is derived from an EMBL/GenBank/DDBJ whole genome shotgun (WGS) entry which is preliminary data.</text>
</comment>
<dbReference type="PANTHER" id="PTHR45874:SF4">
    <property type="entry name" value="HOMEOBOX PROTEIN ABDOMINAL-B"/>
    <property type="match status" value="1"/>
</dbReference>
<name>A0AA39EZG3_9HYME</name>
<keyword evidence="12" id="KW-1185">Reference proteome</keyword>
<proteinExistence type="inferred from homology"/>
<feature type="region of interest" description="Disordered" evidence="9">
    <location>
        <begin position="441"/>
        <end position="510"/>
    </location>
</feature>
<dbReference type="GO" id="GO:0005634">
    <property type="term" value="C:nucleus"/>
    <property type="evidence" value="ECO:0007669"/>
    <property type="project" value="UniProtKB-SubCell"/>
</dbReference>
<dbReference type="Proteomes" id="UP001168990">
    <property type="component" value="Unassembled WGS sequence"/>
</dbReference>
<sequence length="510" mass="52820">MAAATGAGNSTGVTWWAMMNGGVYEESPPPLPPAASSLISIQHQQQQQTSTPGSLQQATTPTSPSAPSSAATATAPAQAASASSTSPSASSVTSNSAAGPLHIPAKRLTATPVGGTTYGEVNCVEAPGAPGATAGVIRHSHSSSGGSQGGWSYSPHNPQDTYHSSAATADSLNHHQAYGGTNPPTYYNLADSGTGSSRDTRKSGSALSFWSPATASAGPGTGGGTTSDYKSYNPASAGGTVTSSAASSGPIGADPAVSTCHQSFPQSWCNYPPYASTRHHHPVDTVSHHHPHSQAGVPYLTPSASEDRGRVAAMVAAESAFPHDGYGGLRNYAPEPVTSSPYPTPVMWGSSPSSLFPAGSLAGVGVGVGVPGMGVSCASGNPLEWTGQVTVRKKRKPYSKFQTLELEKEFLFNAYVSKQKRWELARNLNLTERQVKIWFQNRRMKNKKNSQRQTQQQNNNNNNNSSANNANHHGGTTGSHHIGASGHGPSSHHVQVGQTHHANGSTKHHQ</sequence>
<dbReference type="CDD" id="cd00086">
    <property type="entry name" value="homeodomain"/>
    <property type="match status" value="1"/>
</dbReference>
<evidence type="ECO:0000256" key="6">
    <source>
        <dbReference type="ARBA" id="ARBA00023242"/>
    </source>
</evidence>
<comment type="similarity">
    <text evidence="2">Belongs to the Abd-B homeobox family.</text>
</comment>
<feature type="compositionally biased region" description="Polar residues" evidence="9">
    <location>
        <begin position="191"/>
        <end position="205"/>
    </location>
</feature>
<feature type="domain" description="Homeobox" evidence="10">
    <location>
        <begin position="389"/>
        <end position="449"/>
    </location>
</feature>
<dbReference type="PROSITE" id="PS00027">
    <property type="entry name" value="HOMEOBOX_1"/>
    <property type="match status" value="1"/>
</dbReference>
<dbReference type="InterPro" id="IPR020479">
    <property type="entry name" value="HD_metazoa"/>
</dbReference>
<organism evidence="11 12">
    <name type="scientific">Microctonus aethiopoides</name>
    <dbReference type="NCBI Taxonomy" id="144406"/>
    <lineage>
        <taxon>Eukaryota</taxon>
        <taxon>Metazoa</taxon>
        <taxon>Ecdysozoa</taxon>
        <taxon>Arthropoda</taxon>
        <taxon>Hexapoda</taxon>
        <taxon>Insecta</taxon>
        <taxon>Pterygota</taxon>
        <taxon>Neoptera</taxon>
        <taxon>Endopterygota</taxon>
        <taxon>Hymenoptera</taxon>
        <taxon>Apocrita</taxon>
        <taxon>Ichneumonoidea</taxon>
        <taxon>Braconidae</taxon>
        <taxon>Euphorinae</taxon>
        <taxon>Microctonus</taxon>
    </lineage>
</organism>
<comment type="subcellular location">
    <subcellularLocation>
        <location evidence="1 7 8">Nucleus</location>
    </subcellularLocation>
</comment>
<dbReference type="InterPro" id="IPR009057">
    <property type="entry name" value="Homeodomain-like_sf"/>
</dbReference>
<feature type="compositionally biased region" description="Low complexity" evidence="9">
    <location>
        <begin position="34"/>
        <end position="98"/>
    </location>
</feature>
<reference evidence="11" key="1">
    <citation type="journal article" date="2023" name="bioRxiv">
        <title>Scaffold-level genome assemblies of two parasitoid biocontrol wasps reveal the parthenogenesis mechanism and an associated novel virus.</title>
        <authorList>
            <person name="Inwood S."/>
            <person name="Skelly J."/>
            <person name="Guhlin J."/>
            <person name="Harrop T."/>
            <person name="Goldson S."/>
            <person name="Dearden P."/>
        </authorList>
    </citation>
    <scope>NUCLEOTIDE SEQUENCE</scope>
    <source>
        <strain evidence="11">Irish</strain>
        <tissue evidence="11">Whole body</tissue>
    </source>
</reference>
<dbReference type="PRINTS" id="PR00024">
    <property type="entry name" value="HOMEOBOX"/>
</dbReference>
<evidence type="ECO:0000256" key="7">
    <source>
        <dbReference type="PROSITE-ProRule" id="PRU00108"/>
    </source>
</evidence>
<feature type="region of interest" description="Disordered" evidence="9">
    <location>
        <begin position="134"/>
        <end position="205"/>
    </location>
</feature>
<dbReference type="GO" id="GO:0000981">
    <property type="term" value="F:DNA-binding transcription factor activity, RNA polymerase II-specific"/>
    <property type="evidence" value="ECO:0007669"/>
    <property type="project" value="InterPro"/>
</dbReference>
<evidence type="ECO:0000259" key="10">
    <source>
        <dbReference type="PROSITE" id="PS50071"/>
    </source>
</evidence>
<dbReference type="SMART" id="SM00389">
    <property type="entry name" value="HOX"/>
    <property type="match status" value="1"/>
</dbReference>
<dbReference type="PROSITE" id="PS50071">
    <property type="entry name" value="HOMEOBOX_2"/>
    <property type="match status" value="1"/>
</dbReference>
<dbReference type="AlphaFoldDB" id="A0AA39EZG3"/>
<dbReference type="InterPro" id="IPR046333">
    <property type="entry name" value="HXA10/ABDB-like"/>
</dbReference>
<evidence type="ECO:0000313" key="12">
    <source>
        <dbReference type="Proteomes" id="UP001168990"/>
    </source>
</evidence>
<dbReference type="FunFam" id="1.10.10.60:FF:000166">
    <property type="entry name" value="homeobox protein Hox-C11"/>
    <property type="match status" value="1"/>
</dbReference>
<dbReference type="GO" id="GO:0000978">
    <property type="term" value="F:RNA polymerase II cis-regulatory region sequence-specific DNA binding"/>
    <property type="evidence" value="ECO:0007669"/>
    <property type="project" value="TreeGrafter"/>
</dbReference>
<dbReference type="Pfam" id="PF00046">
    <property type="entry name" value="Homeodomain"/>
    <property type="match status" value="1"/>
</dbReference>
<evidence type="ECO:0000256" key="4">
    <source>
        <dbReference type="ARBA" id="ARBA00023125"/>
    </source>
</evidence>
<evidence type="ECO:0000256" key="5">
    <source>
        <dbReference type="ARBA" id="ARBA00023155"/>
    </source>
</evidence>
<feature type="compositionally biased region" description="Polar residues" evidence="9">
    <location>
        <begin position="496"/>
        <end position="510"/>
    </location>
</feature>
<evidence type="ECO:0000256" key="2">
    <source>
        <dbReference type="ARBA" id="ARBA00006317"/>
    </source>
</evidence>
<accession>A0AA39EZG3</accession>
<gene>
    <name evidence="11" type="ORF">PV328_008053</name>
</gene>
<keyword evidence="6 7" id="KW-0539">Nucleus</keyword>
<dbReference type="EMBL" id="JAQQBS010001423">
    <property type="protein sequence ID" value="KAK0160667.1"/>
    <property type="molecule type" value="Genomic_DNA"/>
</dbReference>
<protein>
    <recommendedName>
        <fullName evidence="10">Homeobox domain-containing protein</fullName>
    </recommendedName>
</protein>
<dbReference type="InterPro" id="IPR001356">
    <property type="entry name" value="HD"/>
</dbReference>
<dbReference type="PANTHER" id="PTHR45874">
    <property type="entry name" value="HOMEOBOX PROTEIN ABDOMINAL-B"/>
    <property type="match status" value="1"/>
</dbReference>
<keyword evidence="5 7" id="KW-0371">Homeobox</keyword>
<dbReference type="SUPFAM" id="SSF46689">
    <property type="entry name" value="Homeodomain-like"/>
    <property type="match status" value="1"/>
</dbReference>